<evidence type="ECO:0000256" key="7">
    <source>
        <dbReference type="SAM" id="MobiDB-lite"/>
    </source>
</evidence>
<name>A0A2I2F5A4_ASPCN</name>
<sequence length="473" mass="53679">MTCLTYNTLLQPSPVPEPPNDFITRRLLNITEGEGLLLKFRTDLMPLFPFVILPEVSFAEPRNESPFLLLCIMTACLEHKPALQQKLELEARAVVSTRIVMSMERDMDLLGGYWFISLVYLLLQMAMTIVVGLGLDRHDNFSMQRISRSEKQTEESQGTSALFDSGRTTCLLPRAFLGCYYPLLLTNKTKTSIFRRQLTMKHTDWVECCAHSLGQRAEYPYPTDQSLKALIEIQALVQKSEREDEDPTHEMSKDELFQSIDLLENRIERLLAQGPQFNTWSLRLELNATPVLVLGHTLRQQRDVHAQHEHEKQHFLTIARSALNIVTVFLASPASVARNLPMSSYTTIWYGLLVLSKLSLLSDTTTKDKTVEVHHKDIHDLGLAVLQKMEAMSRGDDPHSVRDRGNTSIARDAENANTLQQSVPEDPFGDKEPAAAVTEDCDATVWQQMVQDLTWIGWPVEQQQSAVDLAYMP</sequence>
<evidence type="ECO:0000313" key="10">
    <source>
        <dbReference type="Proteomes" id="UP000234585"/>
    </source>
</evidence>
<evidence type="ECO:0000256" key="4">
    <source>
        <dbReference type="ARBA" id="ARBA00023125"/>
    </source>
</evidence>
<keyword evidence="4" id="KW-0238">DNA-binding</keyword>
<dbReference type="InterPro" id="IPR051089">
    <property type="entry name" value="prtT"/>
</dbReference>
<dbReference type="AlphaFoldDB" id="A0A2I2F5A4"/>
<evidence type="ECO:0008006" key="11">
    <source>
        <dbReference type="Google" id="ProtNLM"/>
    </source>
</evidence>
<dbReference type="Proteomes" id="UP000234585">
    <property type="component" value="Unassembled WGS sequence"/>
</dbReference>
<evidence type="ECO:0000256" key="3">
    <source>
        <dbReference type="ARBA" id="ARBA00023015"/>
    </source>
</evidence>
<dbReference type="GO" id="GO:0000976">
    <property type="term" value="F:transcription cis-regulatory region binding"/>
    <property type="evidence" value="ECO:0007669"/>
    <property type="project" value="TreeGrafter"/>
</dbReference>
<dbReference type="EMBL" id="KZ559158">
    <property type="protein sequence ID" value="PLB35804.1"/>
    <property type="molecule type" value="Genomic_DNA"/>
</dbReference>
<keyword evidence="8" id="KW-0812">Transmembrane</keyword>
<keyword evidence="10" id="KW-1185">Reference proteome</keyword>
<organism evidence="9 10">
    <name type="scientific">Aspergillus candidus</name>
    <dbReference type="NCBI Taxonomy" id="41067"/>
    <lineage>
        <taxon>Eukaryota</taxon>
        <taxon>Fungi</taxon>
        <taxon>Dikarya</taxon>
        <taxon>Ascomycota</taxon>
        <taxon>Pezizomycotina</taxon>
        <taxon>Eurotiomycetes</taxon>
        <taxon>Eurotiomycetidae</taxon>
        <taxon>Eurotiales</taxon>
        <taxon>Aspergillaceae</taxon>
        <taxon>Aspergillus</taxon>
        <taxon>Aspergillus subgen. Circumdati</taxon>
    </lineage>
</organism>
<protein>
    <recommendedName>
        <fullName evidence="11">Transcription factor domain-containing protein</fullName>
    </recommendedName>
</protein>
<evidence type="ECO:0000256" key="6">
    <source>
        <dbReference type="ARBA" id="ARBA00023242"/>
    </source>
</evidence>
<dbReference type="STRING" id="41067.A0A2I2F5A4"/>
<keyword evidence="8" id="KW-0472">Membrane</keyword>
<dbReference type="GO" id="GO:0005634">
    <property type="term" value="C:nucleus"/>
    <property type="evidence" value="ECO:0007669"/>
    <property type="project" value="UniProtKB-SubCell"/>
</dbReference>
<dbReference type="PANTHER" id="PTHR31845:SF10">
    <property type="entry name" value="ZN(II)2CYS6 TRANSCRIPTION FACTOR (EUROFUNG)"/>
    <property type="match status" value="1"/>
</dbReference>
<keyword evidence="5" id="KW-0804">Transcription</keyword>
<reference evidence="9 10" key="1">
    <citation type="submission" date="2017-12" db="EMBL/GenBank/DDBJ databases">
        <authorList>
            <consortium name="DOE Joint Genome Institute"/>
            <person name="Haridas S."/>
            <person name="Kjaerbolling I."/>
            <person name="Vesth T.C."/>
            <person name="Frisvad J.C."/>
            <person name="Nybo J.L."/>
            <person name="Theobald S."/>
            <person name="Kuo A."/>
            <person name="Bowyer P."/>
            <person name="Matsuda Y."/>
            <person name="Mondo S."/>
            <person name="Lyhne E.K."/>
            <person name="Kogle M.E."/>
            <person name="Clum A."/>
            <person name="Lipzen A."/>
            <person name="Salamov A."/>
            <person name="Ngan C.Y."/>
            <person name="Daum C."/>
            <person name="Chiniquy J."/>
            <person name="Barry K."/>
            <person name="LaButti K."/>
            <person name="Simmons B.A."/>
            <person name="Magnuson J.K."/>
            <person name="Mortensen U.H."/>
            <person name="Larsen T.O."/>
            <person name="Grigoriev I.V."/>
            <person name="Baker S.E."/>
            <person name="Andersen M.R."/>
            <person name="Nordberg H.P."/>
            <person name="Cantor M.N."/>
            <person name="Hua S.X."/>
        </authorList>
    </citation>
    <scope>NUCLEOTIDE SEQUENCE [LARGE SCALE GENOMIC DNA]</scope>
    <source>
        <strain evidence="9 10">CBS 102.13</strain>
    </source>
</reference>
<evidence type="ECO:0000256" key="8">
    <source>
        <dbReference type="SAM" id="Phobius"/>
    </source>
</evidence>
<gene>
    <name evidence="9" type="ORF">BDW47DRAFT_133290</name>
</gene>
<evidence type="ECO:0000256" key="1">
    <source>
        <dbReference type="ARBA" id="ARBA00004123"/>
    </source>
</evidence>
<keyword evidence="6" id="KW-0539">Nucleus</keyword>
<keyword evidence="2" id="KW-0862">Zinc</keyword>
<dbReference type="GO" id="GO:0000981">
    <property type="term" value="F:DNA-binding transcription factor activity, RNA polymerase II-specific"/>
    <property type="evidence" value="ECO:0007669"/>
    <property type="project" value="TreeGrafter"/>
</dbReference>
<evidence type="ECO:0000256" key="2">
    <source>
        <dbReference type="ARBA" id="ARBA00022833"/>
    </source>
</evidence>
<accession>A0A2I2F5A4</accession>
<evidence type="ECO:0000256" key="5">
    <source>
        <dbReference type="ARBA" id="ARBA00023163"/>
    </source>
</evidence>
<proteinExistence type="predicted"/>
<dbReference type="RefSeq" id="XP_024669816.1">
    <property type="nucleotide sequence ID" value="XM_024817802.1"/>
</dbReference>
<evidence type="ECO:0000313" key="9">
    <source>
        <dbReference type="EMBL" id="PLB35804.1"/>
    </source>
</evidence>
<dbReference type="OrthoDB" id="5226580at2759"/>
<keyword evidence="3" id="KW-0805">Transcription regulation</keyword>
<feature type="transmembrane region" description="Helical" evidence="8">
    <location>
        <begin position="113"/>
        <end position="135"/>
    </location>
</feature>
<feature type="region of interest" description="Disordered" evidence="7">
    <location>
        <begin position="413"/>
        <end position="433"/>
    </location>
</feature>
<keyword evidence="8" id="KW-1133">Transmembrane helix</keyword>
<comment type="subcellular location">
    <subcellularLocation>
        <location evidence="1">Nucleus</location>
    </subcellularLocation>
</comment>
<dbReference type="GeneID" id="36524962"/>
<dbReference type="PANTHER" id="PTHR31845">
    <property type="entry name" value="FINGER DOMAIN PROTEIN, PUTATIVE-RELATED"/>
    <property type="match status" value="1"/>
</dbReference>